<keyword evidence="1" id="KW-0479">Metal-binding</keyword>
<dbReference type="PANTHER" id="PTHR24409">
    <property type="entry name" value="ZINC FINGER PROTEIN 142"/>
    <property type="match status" value="1"/>
</dbReference>
<feature type="domain" description="C2H2-type" evidence="6">
    <location>
        <begin position="28"/>
        <end position="58"/>
    </location>
</feature>
<evidence type="ECO:0000256" key="3">
    <source>
        <dbReference type="ARBA" id="ARBA00022771"/>
    </source>
</evidence>
<protein>
    <recommendedName>
        <fullName evidence="6">C2H2-type domain-containing protein</fullName>
    </recommendedName>
</protein>
<accession>A0A8H6ZSR8</accession>
<dbReference type="GO" id="GO:0008270">
    <property type="term" value="F:zinc ion binding"/>
    <property type="evidence" value="ECO:0007669"/>
    <property type="project" value="UniProtKB-KW"/>
</dbReference>
<keyword evidence="3 5" id="KW-0863">Zinc-finger</keyword>
<dbReference type="VEuPathDB" id="FungiDB:PC9H_005891"/>
<keyword evidence="4" id="KW-0862">Zinc</keyword>
<dbReference type="AlphaFoldDB" id="A0A8H6ZSR8"/>
<dbReference type="SMART" id="SM00355">
    <property type="entry name" value="ZnF_C2H2"/>
    <property type="match status" value="7"/>
</dbReference>
<proteinExistence type="predicted"/>
<dbReference type="Gene3D" id="3.30.160.60">
    <property type="entry name" value="Classic Zinc Finger"/>
    <property type="match status" value="1"/>
</dbReference>
<evidence type="ECO:0000256" key="5">
    <source>
        <dbReference type="PROSITE-ProRule" id="PRU00042"/>
    </source>
</evidence>
<keyword evidence="8" id="KW-1185">Reference proteome</keyword>
<dbReference type="GeneID" id="59375709"/>
<dbReference type="RefSeq" id="XP_036631469.1">
    <property type="nucleotide sequence ID" value="XM_036775450.1"/>
</dbReference>
<dbReference type="GO" id="GO:0000977">
    <property type="term" value="F:RNA polymerase II transcription regulatory region sequence-specific DNA binding"/>
    <property type="evidence" value="ECO:0007669"/>
    <property type="project" value="TreeGrafter"/>
</dbReference>
<evidence type="ECO:0000313" key="7">
    <source>
        <dbReference type="EMBL" id="KAF7430191.1"/>
    </source>
</evidence>
<evidence type="ECO:0000259" key="6">
    <source>
        <dbReference type="PROSITE" id="PS50157"/>
    </source>
</evidence>
<dbReference type="Proteomes" id="UP000623687">
    <property type="component" value="Unassembled WGS sequence"/>
</dbReference>
<dbReference type="PROSITE" id="PS50157">
    <property type="entry name" value="ZINC_FINGER_C2H2_2"/>
    <property type="match status" value="2"/>
</dbReference>
<reference evidence="7" key="1">
    <citation type="submission" date="2019-07" db="EMBL/GenBank/DDBJ databases">
        <authorList>
            <person name="Palmer J.M."/>
        </authorList>
    </citation>
    <scope>NUCLEOTIDE SEQUENCE</scope>
    <source>
        <strain evidence="7">PC9</strain>
    </source>
</reference>
<keyword evidence="2" id="KW-0677">Repeat</keyword>
<feature type="domain" description="C2H2-type" evidence="6">
    <location>
        <begin position="234"/>
        <end position="263"/>
    </location>
</feature>
<organism evidence="7 8">
    <name type="scientific">Pleurotus ostreatus</name>
    <name type="common">Oyster mushroom</name>
    <name type="synonym">White-rot fungus</name>
    <dbReference type="NCBI Taxonomy" id="5322"/>
    <lineage>
        <taxon>Eukaryota</taxon>
        <taxon>Fungi</taxon>
        <taxon>Dikarya</taxon>
        <taxon>Basidiomycota</taxon>
        <taxon>Agaricomycotina</taxon>
        <taxon>Agaricomycetes</taxon>
        <taxon>Agaricomycetidae</taxon>
        <taxon>Agaricales</taxon>
        <taxon>Pleurotineae</taxon>
        <taxon>Pleurotaceae</taxon>
        <taxon>Pleurotus</taxon>
    </lineage>
</organism>
<dbReference type="EMBL" id="JACETU010000004">
    <property type="protein sequence ID" value="KAF7430191.1"/>
    <property type="molecule type" value="Genomic_DNA"/>
</dbReference>
<dbReference type="PROSITE" id="PS00028">
    <property type="entry name" value="ZINC_FINGER_C2H2_1"/>
    <property type="match status" value="4"/>
</dbReference>
<comment type="caution">
    <text evidence="7">The sequence shown here is derived from an EMBL/GenBank/DDBJ whole genome shotgun (WGS) entry which is preliminary data.</text>
</comment>
<dbReference type="OrthoDB" id="6077919at2759"/>
<dbReference type="InterPro" id="IPR013087">
    <property type="entry name" value="Znf_C2H2_type"/>
</dbReference>
<evidence type="ECO:0000256" key="4">
    <source>
        <dbReference type="ARBA" id="ARBA00022833"/>
    </source>
</evidence>
<dbReference type="GO" id="GO:0005634">
    <property type="term" value="C:nucleus"/>
    <property type="evidence" value="ECO:0007669"/>
    <property type="project" value="TreeGrafter"/>
</dbReference>
<name>A0A8H6ZSR8_PLEOS</name>
<evidence type="ECO:0000256" key="1">
    <source>
        <dbReference type="ARBA" id="ARBA00022723"/>
    </source>
</evidence>
<dbReference type="PANTHER" id="PTHR24409:SF356">
    <property type="entry name" value="C2H2 FINGER DOMAIN TRANSCRIPTION FACTOR (EUROFUNG)"/>
    <property type="match status" value="1"/>
</dbReference>
<sequence length="314" mass="34804">MLSCSGCTRRFASQSALNQHCLAKWHGTICIPCRRGFGSQMALDSHLRHSSSHPDWTPATLSVGSQMSPNELNHIDARVDYASLPALSPNLVNEDAGLVCKRCNLAFPDITTLNDHLTNTVYHHWCFICSRDFHSSTAFAQHNVSLAHKDRDMKCPFCEELFKSPSGVAFHIESGCHGVNRRQVTAAIHSLRIIPTISVSHRIEGPSIQTEPVDTTITTLIATEDSFDVLTSSYVCLFCAHHFTSLRALNRHLNSPAHDDKEFKCPKAKCGREFKLISGFVQHIESGACGASKMKGVEQYYEDLTAAFTRALTM</sequence>
<dbReference type="GO" id="GO:0000981">
    <property type="term" value="F:DNA-binding transcription factor activity, RNA polymerase II-specific"/>
    <property type="evidence" value="ECO:0007669"/>
    <property type="project" value="TreeGrafter"/>
</dbReference>
<evidence type="ECO:0000256" key="2">
    <source>
        <dbReference type="ARBA" id="ARBA00022737"/>
    </source>
</evidence>
<evidence type="ECO:0000313" key="8">
    <source>
        <dbReference type="Proteomes" id="UP000623687"/>
    </source>
</evidence>
<gene>
    <name evidence="7" type="ORF">PC9H_005891</name>
</gene>